<dbReference type="PANTHER" id="PTHR30595:SF6">
    <property type="entry name" value="SCHLAFEN ALBA-2 DOMAIN-CONTAINING PROTEIN"/>
    <property type="match status" value="1"/>
</dbReference>
<protein>
    <submittedName>
        <fullName evidence="2">ATP-binding protein</fullName>
    </submittedName>
</protein>
<dbReference type="Proteomes" id="UP001194632">
    <property type="component" value="Unassembled WGS sequence"/>
</dbReference>
<evidence type="ECO:0000313" key="3">
    <source>
        <dbReference type="Proteomes" id="UP001194632"/>
    </source>
</evidence>
<evidence type="ECO:0000259" key="1">
    <source>
        <dbReference type="Pfam" id="PF04326"/>
    </source>
</evidence>
<dbReference type="RefSeq" id="WP_195749950.1">
    <property type="nucleotide sequence ID" value="NZ_CP197205.1"/>
</dbReference>
<name>A0AB73HGG5_PEDPE</name>
<keyword evidence="2" id="KW-0067">ATP-binding</keyword>
<comment type="caution">
    <text evidence="2">The sequence shown here is derived from an EMBL/GenBank/DDBJ whole genome shotgun (WGS) entry which is preliminary data.</text>
</comment>
<dbReference type="Pfam" id="PF04326">
    <property type="entry name" value="SLFN_AlbA_2"/>
    <property type="match status" value="1"/>
</dbReference>
<sequence length="400" mass="46044">MNEEDLFKLIETREDERHDFKEKWYSSNESNSKRAEMLKDIFSFVNTTHNEDCYLIFGVTDDTREIVGIENDENRYNTQQITDWLNSLPIEPEAPRVRVETLSVKGHEVDVMIIKDTDRVLVFLRSGKKGRGFGNHPIGPGQVFTRKEDTNTSISGTADYNQLTELFRKHLGLNLPIEKRFEKVLQDWKNWNYYEHSDGIGIQYSLDPDFRIVFVDRDADVKAESFSLSQVRVDISWEIAQLKHKSDIIKEISIVDLDGARFKAVAPDIGSISNSYGKDLFYDCYKVDSLKFKLEELINNMGSAISPDYGSLNNFMESIVLYDDNEHQSKIEQYLCSIANDVGTSAESDEEMLSIYKSKLETDVSRGSIELSDLAIDQMTKRVNVGKYIKDLMKQNPQLQ</sequence>
<accession>A0AB73HGG5</accession>
<keyword evidence="2" id="KW-0547">Nucleotide-binding</keyword>
<dbReference type="AlphaFoldDB" id="A0AB73HGG5"/>
<gene>
    <name evidence="2" type="ORF">ITQ90_08760</name>
</gene>
<dbReference type="Gene3D" id="3.30.950.30">
    <property type="entry name" value="Schlafen, AAA domain"/>
    <property type="match status" value="1"/>
</dbReference>
<evidence type="ECO:0000313" key="2">
    <source>
        <dbReference type="EMBL" id="MBF7115558.1"/>
    </source>
</evidence>
<dbReference type="GO" id="GO:0005524">
    <property type="term" value="F:ATP binding"/>
    <property type="evidence" value="ECO:0007669"/>
    <property type="project" value="UniProtKB-KW"/>
</dbReference>
<proteinExistence type="predicted"/>
<dbReference type="InterPro" id="IPR038461">
    <property type="entry name" value="Schlafen_AlbA_2_dom_sf"/>
</dbReference>
<dbReference type="EMBL" id="JADOFP010000007">
    <property type="protein sequence ID" value="MBF7115558.1"/>
    <property type="molecule type" value="Genomic_DNA"/>
</dbReference>
<organism evidence="2 3">
    <name type="scientific">Pediococcus pentosaceus</name>
    <dbReference type="NCBI Taxonomy" id="1255"/>
    <lineage>
        <taxon>Bacteria</taxon>
        <taxon>Bacillati</taxon>
        <taxon>Bacillota</taxon>
        <taxon>Bacilli</taxon>
        <taxon>Lactobacillales</taxon>
        <taxon>Lactobacillaceae</taxon>
        <taxon>Pediococcus</taxon>
    </lineage>
</organism>
<feature type="domain" description="Schlafen AlbA-2" evidence="1">
    <location>
        <begin position="14"/>
        <end position="152"/>
    </location>
</feature>
<dbReference type="PANTHER" id="PTHR30595">
    <property type="entry name" value="GLPR-RELATED TRANSCRIPTIONAL REPRESSOR"/>
    <property type="match status" value="1"/>
</dbReference>
<reference evidence="2" key="1">
    <citation type="submission" date="2020-11" db="EMBL/GenBank/DDBJ databases">
        <title>Antibiotic susceptibility profiles of Pediococcus pentosaceus from various origins and their implications for the safety assessment of strains with food-technology applications.</title>
        <authorList>
            <person name="Shani N."/>
            <person name="Oberhaensli S."/>
            <person name="Arias E."/>
        </authorList>
    </citation>
    <scope>NUCLEOTIDE SEQUENCE</scope>
    <source>
        <strain evidence="2">FAM 24207</strain>
    </source>
</reference>
<dbReference type="InterPro" id="IPR007421">
    <property type="entry name" value="Schlafen_AlbA_2_dom"/>
</dbReference>